<dbReference type="InterPro" id="IPR023549">
    <property type="entry name" value="Subtilisin_inhibitor"/>
</dbReference>
<keyword evidence="5 8" id="KW-0646">Protease inhibitor</keyword>
<name>A0ABP9I7B7_9ACTN</name>
<feature type="disulfide bond" evidence="8">
    <location>
        <begin position="99"/>
        <end position="114"/>
    </location>
</feature>
<dbReference type="SUPFAM" id="SSF55399">
    <property type="entry name" value="Subtilisin inhibitor"/>
    <property type="match status" value="1"/>
</dbReference>
<comment type="function">
    <text evidence="8">Strong inhibitor of bacterial serine proteases such as subtilisin.</text>
</comment>
<feature type="site" description="Reactive bond" evidence="8">
    <location>
        <begin position="137"/>
        <end position="138"/>
    </location>
</feature>
<keyword evidence="12" id="KW-1185">Reference proteome</keyword>
<evidence type="ECO:0000256" key="3">
    <source>
        <dbReference type="ARBA" id="ARBA00011738"/>
    </source>
</evidence>
<dbReference type="Pfam" id="PF00720">
    <property type="entry name" value="SSI"/>
    <property type="match status" value="1"/>
</dbReference>
<dbReference type="InterPro" id="IPR000691">
    <property type="entry name" value="Prot_inh_I16_SSI"/>
</dbReference>
<dbReference type="InterPro" id="IPR036819">
    <property type="entry name" value="Subtilisin_inhibitor-like_sf"/>
</dbReference>
<comment type="similarity">
    <text evidence="2 8 9">Belongs to the protease inhibitor I16 (SSI) family.</text>
</comment>
<protein>
    <recommendedName>
        <fullName evidence="8">Probable subtilase-type protease inhibitor</fullName>
    </recommendedName>
</protein>
<reference evidence="12" key="1">
    <citation type="journal article" date="2019" name="Int. J. Syst. Evol. Microbiol.">
        <title>The Global Catalogue of Microorganisms (GCM) 10K type strain sequencing project: providing services to taxonomists for standard genome sequencing and annotation.</title>
        <authorList>
            <consortium name="The Broad Institute Genomics Platform"/>
            <consortium name="The Broad Institute Genome Sequencing Center for Infectious Disease"/>
            <person name="Wu L."/>
            <person name="Ma J."/>
        </authorList>
    </citation>
    <scope>NUCLEOTIDE SEQUENCE [LARGE SCALE GENOMIC DNA]</scope>
    <source>
        <strain evidence="12">JCM 17657</strain>
    </source>
</reference>
<keyword evidence="7 8" id="KW-1015">Disulfide bond</keyword>
<evidence type="ECO:0000259" key="10">
    <source>
        <dbReference type="Pfam" id="PF00720"/>
    </source>
</evidence>
<evidence type="ECO:0000313" key="11">
    <source>
        <dbReference type="EMBL" id="GAA4989572.1"/>
    </source>
</evidence>
<dbReference type="NCBIfam" id="NF009715">
    <property type="entry name" value="PRK13244.1-1"/>
    <property type="match status" value="1"/>
</dbReference>
<feature type="disulfide bond" evidence="8">
    <location>
        <begin position="135"/>
        <end position="165"/>
    </location>
</feature>
<evidence type="ECO:0000256" key="6">
    <source>
        <dbReference type="ARBA" id="ARBA00022900"/>
    </source>
</evidence>
<proteinExistence type="inferred from homology"/>
<evidence type="ECO:0000256" key="5">
    <source>
        <dbReference type="ARBA" id="ARBA00022690"/>
    </source>
</evidence>
<evidence type="ECO:0000256" key="4">
    <source>
        <dbReference type="ARBA" id="ARBA00022525"/>
    </source>
</evidence>
<evidence type="ECO:0000256" key="8">
    <source>
        <dbReference type="HAMAP-Rule" id="MF_00778"/>
    </source>
</evidence>
<evidence type="ECO:0000256" key="9">
    <source>
        <dbReference type="RuleBase" id="RU003471"/>
    </source>
</evidence>
<dbReference type="PRINTS" id="PR00294">
    <property type="entry name" value="SSBTLNINHBTR"/>
</dbReference>
<evidence type="ECO:0000256" key="1">
    <source>
        <dbReference type="ARBA" id="ARBA00004613"/>
    </source>
</evidence>
<evidence type="ECO:0000256" key="2">
    <source>
        <dbReference type="ARBA" id="ARBA00010472"/>
    </source>
</evidence>
<comment type="caution">
    <text evidence="11">The sequence shown here is derived from an EMBL/GenBank/DDBJ whole genome shotgun (WGS) entry which is preliminary data.</text>
</comment>
<organism evidence="11 12">
    <name type="scientific">Streptomyces hyderabadensis</name>
    <dbReference type="NCBI Taxonomy" id="598549"/>
    <lineage>
        <taxon>Bacteria</taxon>
        <taxon>Bacillati</taxon>
        <taxon>Actinomycetota</taxon>
        <taxon>Actinomycetes</taxon>
        <taxon>Kitasatosporales</taxon>
        <taxon>Streptomycetaceae</taxon>
        <taxon>Streptomyces</taxon>
    </lineage>
</organism>
<comment type="subunit">
    <text evidence="3 8">Homodimer.</text>
</comment>
<comment type="subcellular location">
    <subcellularLocation>
        <location evidence="1 8">Secreted</location>
    </subcellularLocation>
</comment>
<dbReference type="GO" id="GO:0030414">
    <property type="term" value="F:peptidase inhibitor activity"/>
    <property type="evidence" value="ECO:0007669"/>
    <property type="project" value="UniProtKB-KW"/>
</dbReference>
<dbReference type="PROSITE" id="PS00999">
    <property type="entry name" value="SSI"/>
    <property type="match status" value="1"/>
</dbReference>
<dbReference type="HAMAP" id="MF_00778">
    <property type="entry name" value="SSI"/>
    <property type="match status" value="1"/>
</dbReference>
<keyword evidence="4 8" id="KW-0964">Secreted</keyword>
<dbReference type="InterPro" id="IPR020054">
    <property type="entry name" value="Prot_inh_SSI_I16_CS"/>
</dbReference>
<dbReference type="EMBL" id="BAABIV010000013">
    <property type="protein sequence ID" value="GAA4989572.1"/>
    <property type="molecule type" value="Genomic_DNA"/>
</dbReference>
<dbReference type="Proteomes" id="UP001500610">
    <property type="component" value="Unassembled WGS sequence"/>
</dbReference>
<gene>
    <name evidence="8" type="primary">sti</name>
    <name evidence="11" type="ORF">GCM10023257_32220</name>
</gene>
<feature type="domain" description="Subtilisin inhibitor" evidence="10">
    <location>
        <begin position="72"/>
        <end position="163"/>
    </location>
</feature>
<evidence type="ECO:0000256" key="7">
    <source>
        <dbReference type="ARBA" id="ARBA00023157"/>
    </source>
</evidence>
<dbReference type="Gene3D" id="3.30.350.10">
    <property type="entry name" value="Subtilisin inhibitor-like"/>
    <property type="match status" value="1"/>
</dbReference>
<sequence length="177" mass="17644">MSFGAGLGRLALAAAAPTGPGGTTLETSGRMHTMRNTARWAATLGLTATAVCGPLAGASLASPATAPASLYAPSALVLTVGHGESAATATPLRAVTLTCAPAPSGTHPAADAACAELRAAHGDPSALAADDSVMCTREYAPVVVTLDGVWQGRRLSYERTFANECVKNAGSASVFTF</sequence>
<keyword evidence="6 8" id="KW-0722">Serine protease inhibitor</keyword>
<accession>A0ABP9I7B7</accession>
<evidence type="ECO:0000313" key="12">
    <source>
        <dbReference type="Proteomes" id="UP001500610"/>
    </source>
</evidence>